<feature type="chain" id="PRO_5046769063" evidence="1">
    <location>
        <begin position="25"/>
        <end position="205"/>
    </location>
</feature>
<proteinExistence type="predicted"/>
<dbReference type="Proteomes" id="UP000602381">
    <property type="component" value="Unassembled WGS sequence"/>
</dbReference>
<keyword evidence="1" id="KW-0732">Signal</keyword>
<organism evidence="2 3">
    <name type="scientific">Iodidimonas muriae</name>
    <dbReference type="NCBI Taxonomy" id="261467"/>
    <lineage>
        <taxon>Bacteria</taxon>
        <taxon>Pseudomonadati</taxon>
        <taxon>Pseudomonadota</taxon>
        <taxon>Alphaproteobacteria</taxon>
        <taxon>Iodidimonadales</taxon>
        <taxon>Iodidimonadaceae</taxon>
        <taxon>Iodidimonas</taxon>
    </lineage>
</organism>
<evidence type="ECO:0000313" key="2">
    <source>
        <dbReference type="EMBL" id="GGO06845.1"/>
    </source>
</evidence>
<keyword evidence="3" id="KW-1185">Reference proteome</keyword>
<name>A0ABQ2L8L5_9PROT</name>
<protein>
    <submittedName>
        <fullName evidence="2">Uncharacterized protein</fullName>
    </submittedName>
</protein>
<reference evidence="3" key="1">
    <citation type="journal article" date="2019" name="Int. J. Syst. Evol. Microbiol.">
        <title>The Global Catalogue of Microorganisms (GCM) 10K type strain sequencing project: providing services to taxonomists for standard genome sequencing and annotation.</title>
        <authorList>
            <consortium name="The Broad Institute Genomics Platform"/>
            <consortium name="The Broad Institute Genome Sequencing Center for Infectious Disease"/>
            <person name="Wu L."/>
            <person name="Ma J."/>
        </authorList>
    </citation>
    <scope>NUCLEOTIDE SEQUENCE [LARGE SCALE GENOMIC DNA]</scope>
    <source>
        <strain evidence="3">JCM 17843</strain>
    </source>
</reference>
<dbReference type="RefSeq" id="WP_150004158.1">
    <property type="nucleotide sequence ID" value="NZ_BMOV01000002.1"/>
</dbReference>
<dbReference type="EMBL" id="BMOV01000002">
    <property type="protein sequence ID" value="GGO06845.1"/>
    <property type="molecule type" value="Genomic_DNA"/>
</dbReference>
<feature type="signal peptide" evidence="1">
    <location>
        <begin position="1"/>
        <end position="24"/>
    </location>
</feature>
<sequence>MRKFWSAALIYLGISGISLMTANAQETAEPLPPSVANQDAETETNPLEPIAETQWPQIFPPLNVLITPRRDRVEPENDTAQDGPAEWAQIPLANGRTGDLLGFLNAQIDHKADWQADETFIAAQKALRLDEKAPDTRQALVERANMAVIMGGGFLHMSMAQIFVNFGFEPDGTRPKPNPYGVLSPIDPVTCHEGGISCRQSTIPN</sequence>
<accession>A0ABQ2L8L5</accession>
<comment type="caution">
    <text evidence="2">The sequence shown here is derived from an EMBL/GenBank/DDBJ whole genome shotgun (WGS) entry which is preliminary data.</text>
</comment>
<gene>
    <name evidence="2" type="ORF">GCM10007972_05500</name>
</gene>
<evidence type="ECO:0000313" key="3">
    <source>
        <dbReference type="Proteomes" id="UP000602381"/>
    </source>
</evidence>
<evidence type="ECO:0000256" key="1">
    <source>
        <dbReference type="SAM" id="SignalP"/>
    </source>
</evidence>